<feature type="compositionally biased region" description="Low complexity" evidence="1">
    <location>
        <begin position="283"/>
        <end position="304"/>
    </location>
</feature>
<sequence>MISLDDLISELNNDIKLLDEEIGDESSHFSQSSSSSTLFGDISVNINDNQQLVNDYNLDLERINKGIASDIDGFLREFNDSRERVNNTLVNDNIKDYQEQQQQQQQHIQNNNNNIGSPLNNGADIDIVHAFTEWRLLIDEEVEELYLLVKKLKKNSKLYNNNSNKSHEAPSSPILTTRDKHPELYMHNSTFTNILQLKNDLIGIIKQFEKSPKVIQPSGDESNQINLQNNHDSSSLDIFIGGNSGGSLGNGGGLLSKAVSNPDMNSLIPSSLKLPPVLILSPNGTNSTNSSTSITTANVSSSTNLPHHSGHHLHSHNHHLNIGHNSHASVSSKSAPSSPRQRNSISSASSPSTLSSPSTSSSNSPSSSPSPSRRSTSSFMQSTQSSSNKLSSTSPPTLQTSASSTTTTPNKSNRHSNSHLSSSTTTSSSHPTTPTKTPTRARANSTSTPTPSLSLTSPLSSPVKKSTTPTVKPTFTSIVETGSTTSSSNSSSPPLLKQSAGIRTGGRCKAVDSKGVGLPVGRAESSPVWRSTAQPSAEWRCFVSTSQCTDTRSYQKNQ</sequence>
<accession>D3B5Z1</accession>
<dbReference type="InParanoid" id="D3B5Z1"/>
<gene>
    <name evidence="2" type="ORF">PPL_04079</name>
</gene>
<feature type="region of interest" description="Disordered" evidence="1">
    <location>
        <begin position="98"/>
        <end position="117"/>
    </location>
</feature>
<feature type="compositionally biased region" description="Low complexity" evidence="1">
    <location>
        <begin position="99"/>
        <end position="114"/>
    </location>
</feature>
<reference evidence="2 3" key="1">
    <citation type="journal article" date="2011" name="Genome Res.">
        <title>Phylogeny-wide analysis of social amoeba genomes highlights ancient origins for complex intercellular communication.</title>
        <authorList>
            <person name="Heidel A.J."/>
            <person name="Lawal H.M."/>
            <person name="Felder M."/>
            <person name="Schilde C."/>
            <person name="Helps N.R."/>
            <person name="Tunggal B."/>
            <person name="Rivero F."/>
            <person name="John U."/>
            <person name="Schleicher M."/>
            <person name="Eichinger L."/>
            <person name="Platzer M."/>
            <person name="Noegel A.A."/>
            <person name="Schaap P."/>
            <person name="Gloeckner G."/>
        </authorList>
    </citation>
    <scope>NUCLEOTIDE SEQUENCE [LARGE SCALE GENOMIC DNA]</scope>
    <source>
        <strain evidence="3">ATCC 26659 / Pp 5 / PN500</strain>
    </source>
</reference>
<dbReference type="AlphaFoldDB" id="D3B5Z1"/>
<dbReference type="GeneID" id="31359566"/>
<dbReference type="EMBL" id="ADBJ01000017">
    <property type="protein sequence ID" value="EFA83289.1"/>
    <property type="molecule type" value="Genomic_DNA"/>
</dbReference>
<comment type="caution">
    <text evidence="2">The sequence shown here is derived from an EMBL/GenBank/DDBJ whole genome shotgun (WGS) entry which is preliminary data.</text>
</comment>
<organism evidence="2 3">
    <name type="scientific">Heterostelium pallidum (strain ATCC 26659 / Pp 5 / PN500)</name>
    <name type="common">Cellular slime mold</name>
    <name type="synonym">Polysphondylium pallidum</name>
    <dbReference type="NCBI Taxonomy" id="670386"/>
    <lineage>
        <taxon>Eukaryota</taxon>
        <taxon>Amoebozoa</taxon>
        <taxon>Evosea</taxon>
        <taxon>Eumycetozoa</taxon>
        <taxon>Dictyostelia</taxon>
        <taxon>Acytosteliales</taxon>
        <taxon>Acytosteliaceae</taxon>
        <taxon>Heterostelium</taxon>
    </lineage>
</organism>
<proteinExistence type="predicted"/>
<dbReference type="Proteomes" id="UP000001396">
    <property type="component" value="Unassembled WGS sequence"/>
</dbReference>
<evidence type="ECO:0000256" key="1">
    <source>
        <dbReference type="SAM" id="MobiDB-lite"/>
    </source>
</evidence>
<feature type="region of interest" description="Disordered" evidence="1">
    <location>
        <begin position="283"/>
        <end position="511"/>
    </location>
</feature>
<dbReference type="RefSeq" id="XP_020435406.1">
    <property type="nucleotide sequence ID" value="XM_020574992.1"/>
</dbReference>
<evidence type="ECO:0000313" key="2">
    <source>
        <dbReference type="EMBL" id="EFA83289.1"/>
    </source>
</evidence>
<dbReference type="OMA" id="HAFTEWR"/>
<feature type="compositionally biased region" description="Low complexity" evidence="1">
    <location>
        <begin position="322"/>
        <end position="411"/>
    </location>
</feature>
<feature type="compositionally biased region" description="Basic residues" evidence="1">
    <location>
        <begin position="308"/>
        <end position="321"/>
    </location>
</feature>
<feature type="compositionally biased region" description="Low complexity" evidence="1">
    <location>
        <begin position="418"/>
        <end position="492"/>
    </location>
</feature>
<keyword evidence="3" id="KW-1185">Reference proteome</keyword>
<protein>
    <submittedName>
        <fullName evidence="2">Proteophosphoglycan</fullName>
    </submittedName>
</protein>
<name>D3B5Z1_HETP5</name>
<evidence type="ECO:0000313" key="3">
    <source>
        <dbReference type="Proteomes" id="UP000001396"/>
    </source>
</evidence>